<keyword evidence="2" id="KW-0805">Transcription regulation</keyword>
<dbReference type="OrthoDB" id="10266074at2759"/>
<dbReference type="EMBL" id="CAADRA010005127">
    <property type="protein sequence ID" value="VFT85445.1"/>
    <property type="molecule type" value="Genomic_DNA"/>
</dbReference>
<evidence type="ECO:0000313" key="10">
    <source>
        <dbReference type="Proteomes" id="UP000332933"/>
    </source>
</evidence>
<sequence>MESPRAKKTKKATEPRGKKRKGDESGKVGTPTGAGGHSSPRFPRQDSRSGMRASPLRRLNSSGSSRDLTGVAALKPLASGEMTESSALTLKHMMHGFGDEWEPDEETVDLMEEIVVEYIRSMTRKAVELSTIRGKLDPECLMFLVRKDEEKLERANELLEANELLKTVLNSGFDPVEEK</sequence>
<dbReference type="PANTHER" id="PTHR11380:SF5">
    <property type="entry name" value="TRANSCRIPTION INITIATION FACTOR TFIID SUBUNIT 13"/>
    <property type="match status" value="1"/>
</dbReference>
<dbReference type="PANTHER" id="PTHR11380">
    <property type="entry name" value="TRANSCRIPTION INITIATION FACTOR TFIID/SUPT3-RELATED"/>
    <property type="match status" value="1"/>
</dbReference>
<reference evidence="8" key="2">
    <citation type="submission" date="2019-06" db="EMBL/GenBank/DDBJ databases">
        <title>Genomics analysis of Aphanomyces spp. identifies a new class of oomycete effector associated with host adaptation.</title>
        <authorList>
            <person name="Gaulin E."/>
        </authorList>
    </citation>
    <scope>NUCLEOTIDE SEQUENCE</scope>
    <source>
        <strain evidence="8">CBS 578.67</strain>
    </source>
</reference>
<evidence type="ECO:0000256" key="2">
    <source>
        <dbReference type="ARBA" id="ARBA00023015"/>
    </source>
</evidence>
<dbReference type="GO" id="GO:0046982">
    <property type="term" value="F:protein heterodimerization activity"/>
    <property type="evidence" value="ECO:0007669"/>
    <property type="project" value="InterPro"/>
</dbReference>
<organism evidence="9 10">
    <name type="scientific">Aphanomyces stellatus</name>
    <dbReference type="NCBI Taxonomy" id="120398"/>
    <lineage>
        <taxon>Eukaryota</taxon>
        <taxon>Sar</taxon>
        <taxon>Stramenopiles</taxon>
        <taxon>Oomycota</taxon>
        <taxon>Saprolegniomycetes</taxon>
        <taxon>Saprolegniales</taxon>
        <taxon>Verrucalvaceae</taxon>
        <taxon>Aphanomyces</taxon>
    </lineage>
</organism>
<evidence type="ECO:0000256" key="1">
    <source>
        <dbReference type="ARBA" id="ARBA00004123"/>
    </source>
</evidence>
<dbReference type="Proteomes" id="UP000332933">
    <property type="component" value="Unassembled WGS sequence"/>
</dbReference>
<evidence type="ECO:0000256" key="5">
    <source>
        <dbReference type="ARBA" id="ARBA00038392"/>
    </source>
</evidence>
<gene>
    <name evidence="9" type="primary">Aste57867_8559</name>
    <name evidence="8" type="ORF">As57867_008527</name>
    <name evidence="9" type="ORF">ASTE57867_8559</name>
</gene>
<evidence type="ECO:0000256" key="7">
    <source>
        <dbReference type="SAM" id="MobiDB-lite"/>
    </source>
</evidence>
<evidence type="ECO:0000256" key="3">
    <source>
        <dbReference type="ARBA" id="ARBA00023163"/>
    </source>
</evidence>
<dbReference type="AlphaFoldDB" id="A0A485KKT0"/>
<dbReference type="InterPro" id="IPR009072">
    <property type="entry name" value="Histone-fold"/>
</dbReference>
<evidence type="ECO:0000256" key="4">
    <source>
        <dbReference type="ARBA" id="ARBA00023242"/>
    </source>
</evidence>
<accession>A0A485KKT0</accession>
<comment type="similarity">
    <text evidence="5">Belongs to the TAF13 family.</text>
</comment>
<name>A0A485KKT0_9STRA</name>
<dbReference type="CDD" id="cd07978">
    <property type="entry name" value="HFD_TAF13"/>
    <property type="match status" value="1"/>
</dbReference>
<reference evidence="9 10" key="1">
    <citation type="submission" date="2019-03" db="EMBL/GenBank/DDBJ databases">
        <authorList>
            <person name="Gaulin E."/>
            <person name="Dumas B."/>
        </authorList>
    </citation>
    <scope>NUCLEOTIDE SEQUENCE [LARGE SCALE GENOMIC DNA]</scope>
    <source>
        <strain evidence="9">CBS 568.67</strain>
    </source>
</reference>
<comment type="subcellular location">
    <subcellularLocation>
        <location evidence="1">Nucleus</location>
    </subcellularLocation>
</comment>
<keyword evidence="10" id="KW-1185">Reference proteome</keyword>
<evidence type="ECO:0000256" key="6">
    <source>
        <dbReference type="ARBA" id="ARBA00040136"/>
    </source>
</evidence>
<feature type="region of interest" description="Disordered" evidence="7">
    <location>
        <begin position="1"/>
        <end position="67"/>
    </location>
</feature>
<keyword evidence="3" id="KW-0804">Transcription</keyword>
<evidence type="ECO:0000313" key="9">
    <source>
        <dbReference type="EMBL" id="VFT85445.1"/>
    </source>
</evidence>
<dbReference type="GO" id="GO:0006366">
    <property type="term" value="P:transcription by RNA polymerase II"/>
    <property type="evidence" value="ECO:0007669"/>
    <property type="project" value="InterPro"/>
</dbReference>
<evidence type="ECO:0000313" key="8">
    <source>
        <dbReference type="EMBL" id="KAF0700911.1"/>
    </source>
</evidence>
<protein>
    <recommendedName>
        <fullName evidence="6">Transcription initiation factor TFIID subunit 13</fullName>
    </recommendedName>
</protein>
<dbReference type="Gene3D" id="1.10.20.10">
    <property type="entry name" value="Histone, subunit A"/>
    <property type="match status" value="1"/>
</dbReference>
<dbReference type="InterPro" id="IPR003195">
    <property type="entry name" value="TFIID_TAF13"/>
</dbReference>
<dbReference type="GO" id="GO:0005634">
    <property type="term" value="C:nucleus"/>
    <property type="evidence" value="ECO:0007669"/>
    <property type="project" value="UniProtKB-SubCell"/>
</dbReference>
<dbReference type="Pfam" id="PF02269">
    <property type="entry name" value="TFIID-18kDa"/>
    <property type="match status" value="1"/>
</dbReference>
<keyword evidence="4" id="KW-0539">Nucleus</keyword>
<dbReference type="EMBL" id="VJMH01005106">
    <property type="protein sequence ID" value="KAF0700911.1"/>
    <property type="molecule type" value="Genomic_DNA"/>
</dbReference>
<feature type="compositionally biased region" description="Basic and acidic residues" evidence="7">
    <location>
        <begin position="11"/>
        <end position="26"/>
    </location>
</feature>
<feature type="compositionally biased region" description="Basic residues" evidence="7">
    <location>
        <begin position="1"/>
        <end position="10"/>
    </location>
</feature>
<proteinExistence type="inferred from homology"/>
<dbReference type="SUPFAM" id="SSF47113">
    <property type="entry name" value="Histone-fold"/>
    <property type="match status" value="1"/>
</dbReference>